<evidence type="ECO:0000313" key="2">
    <source>
        <dbReference type="EMBL" id="MFD1543629.1"/>
    </source>
</evidence>
<dbReference type="GO" id="GO:0016746">
    <property type="term" value="F:acyltransferase activity"/>
    <property type="evidence" value="ECO:0007669"/>
    <property type="project" value="UniProtKB-KW"/>
</dbReference>
<dbReference type="EMBL" id="JBHUCM010000039">
    <property type="protein sequence ID" value="MFD1543629.1"/>
    <property type="molecule type" value="Genomic_DNA"/>
</dbReference>
<dbReference type="InterPro" id="IPR000182">
    <property type="entry name" value="GNAT_dom"/>
</dbReference>
<sequence length="165" mass="17865">MSSSPTDLTTARLILRPWTDGEVTAVLDGTRPAHWAADFPAEGDHVIAGLFAEHPAWLGDFGHRQVIERESGLVVGSIGLFWPPSDGTLEIGYGIVASRRGRGYAPEATRAMAAFALTAPGVHTVYANVEPSNPPSIRVLEKAGFQRWTAEEQSIRFRVMTADLP</sequence>
<gene>
    <name evidence="2" type="ORF">ACFSJ0_41760</name>
</gene>
<feature type="domain" description="N-acetyltransferase" evidence="1">
    <location>
        <begin position="13"/>
        <end position="165"/>
    </location>
</feature>
<evidence type="ECO:0000313" key="3">
    <source>
        <dbReference type="Proteomes" id="UP001597097"/>
    </source>
</evidence>
<protein>
    <submittedName>
        <fullName evidence="2">GNAT family N-acetyltransferase</fullName>
        <ecNumber evidence="2">2.3.-.-</ecNumber>
    </submittedName>
</protein>
<keyword evidence="3" id="KW-1185">Reference proteome</keyword>
<dbReference type="InterPro" id="IPR051531">
    <property type="entry name" value="N-acetyltransferase"/>
</dbReference>
<dbReference type="EC" id="2.3.-.-" evidence="2"/>
<accession>A0ABW4GMM0</accession>
<organism evidence="2 3">
    <name type="scientific">Nonomuraea guangzhouensis</name>
    <dbReference type="NCBI Taxonomy" id="1291555"/>
    <lineage>
        <taxon>Bacteria</taxon>
        <taxon>Bacillati</taxon>
        <taxon>Actinomycetota</taxon>
        <taxon>Actinomycetes</taxon>
        <taxon>Streptosporangiales</taxon>
        <taxon>Streptosporangiaceae</taxon>
        <taxon>Nonomuraea</taxon>
    </lineage>
</organism>
<dbReference type="Proteomes" id="UP001597097">
    <property type="component" value="Unassembled WGS sequence"/>
</dbReference>
<dbReference type="RefSeq" id="WP_219538165.1">
    <property type="nucleotide sequence ID" value="NZ_JAHKRM010000044.1"/>
</dbReference>
<proteinExistence type="predicted"/>
<dbReference type="PANTHER" id="PTHR43792:SF13">
    <property type="entry name" value="ACETYLTRANSFERASE"/>
    <property type="match status" value="1"/>
</dbReference>
<dbReference type="Pfam" id="PF13302">
    <property type="entry name" value="Acetyltransf_3"/>
    <property type="match status" value="1"/>
</dbReference>
<keyword evidence="2" id="KW-0808">Transferase</keyword>
<dbReference type="PROSITE" id="PS51186">
    <property type="entry name" value="GNAT"/>
    <property type="match status" value="1"/>
</dbReference>
<comment type="caution">
    <text evidence="2">The sequence shown here is derived from an EMBL/GenBank/DDBJ whole genome shotgun (WGS) entry which is preliminary data.</text>
</comment>
<name>A0ABW4GMM0_9ACTN</name>
<evidence type="ECO:0000259" key="1">
    <source>
        <dbReference type="PROSITE" id="PS51186"/>
    </source>
</evidence>
<keyword evidence="2" id="KW-0012">Acyltransferase</keyword>
<reference evidence="3" key="1">
    <citation type="journal article" date="2019" name="Int. J. Syst. Evol. Microbiol.">
        <title>The Global Catalogue of Microorganisms (GCM) 10K type strain sequencing project: providing services to taxonomists for standard genome sequencing and annotation.</title>
        <authorList>
            <consortium name="The Broad Institute Genomics Platform"/>
            <consortium name="The Broad Institute Genome Sequencing Center for Infectious Disease"/>
            <person name="Wu L."/>
            <person name="Ma J."/>
        </authorList>
    </citation>
    <scope>NUCLEOTIDE SEQUENCE [LARGE SCALE GENOMIC DNA]</scope>
    <source>
        <strain evidence="3">CGMCC 1.15399</strain>
    </source>
</reference>
<dbReference type="PANTHER" id="PTHR43792">
    <property type="entry name" value="GNAT FAMILY, PUTATIVE (AFU_ORTHOLOGUE AFUA_3G00765)-RELATED-RELATED"/>
    <property type="match status" value="1"/>
</dbReference>